<evidence type="ECO:0000256" key="1">
    <source>
        <dbReference type="SAM" id="MobiDB-lite"/>
    </source>
</evidence>
<dbReference type="HOGENOM" id="CLU_3125138_0_0_1"/>
<dbReference type="Proteomes" id="UP000030676">
    <property type="component" value="Unassembled WGS sequence"/>
</dbReference>
<reference evidence="2" key="2">
    <citation type="submission" date="2012-05" db="EMBL/GenBank/DDBJ databases">
        <title>The Genome Annotation of Fusarium oxysporum PHW808.</title>
        <authorList>
            <consortium name="The Broad Institute Genomics Platform"/>
            <person name="Ma L.-J."/>
            <person name="Corby-Kistler H."/>
            <person name="Broz K."/>
            <person name="Gale L.R."/>
            <person name="Jonkers W."/>
            <person name="O'Donnell K."/>
            <person name="Ploetz R."/>
            <person name="Steinberg C."/>
            <person name="Schwartz D.C."/>
            <person name="VanEtten H."/>
            <person name="Zhou S."/>
            <person name="Young S.K."/>
            <person name="Zeng Q."/>
            <person name="Gargeya S."/>
            <person name="Fitzgerald M."/>
            <person name="Abouelleil A."/>
            <person name="Alvarado L."/>
            <person name="Chapman S.B."/>
            <person name="Gainer-Dewar J."/>
            <person name="Goldberg J."/>
            <person name="Griggs A."/>
            <person name="Gujja S."/>
            <person name="Hansen M."/>
            <person name="Howarth C."/>
            <person name="Imamovic A."/>
            <person name="Ireland A."/>
            <person name="Larimer J."/>
            <person name="McCowan C."/>
            <person name="Murphy C."/>
            <person name="Pearson M."/>
            <person name="Poon T.W."/>
            <person name="Priest M."/>
            <person name="Roberts A."/>
            <person name="Saif S."/>
            <person name="Shea T."/>
            <person name="Sykes S."/>
            <person name="Wortman J."/>
            <person name="Nusbaum C."/>
            <person name="Birren B."/>
        </authorList>
    </citation>
    <scope>NUCLEOTIDE SEQUENCE</scope>
    <source>
        <strain evidence="2">54008</strain>
    </source>
</reference>
<sequence>MELQEPDDGLMPSLSGPPQRRSADLIHRLDIGVLVEEQPHDGLMPSRGGS</sequence>
<dbReference type="EMBL" id="JH658979">
    <property type="protein sequence ID" value="EXL67119.1"/>
    <property type="molecule type" value="Genomic_DNA"/>
</dbReference>
<protein>
    <submittedName>
        <fullName evidence="2">Uncharacterized protein</fullName>
    </submittedName>
</protein>
<evidence type="ECO:0000313" key="2">
    <source>
        <dbReference type="EMBL" id="EXL67119.1"/>
    </source>
</evidence>
<dbReference type="AlphaFoldDB" id="X0I1C2"/>
<organism evidence="2">
    <name type="scientific">Fusarium oxysporum f. sp. conglutinans race 2 54008</name>
    <dbReference type="NCBI Taxonomy" id="1089457"/>
    <lineage>
        <taxon>Eukaryota</taxon>
        <taxon>Fungi</taxon>
        <taxon>Dikarya</taxon>
        <taxon>Ascomycota</taxon>
        <taxon>Pezizomycotina</taxon>
        <taxon>Sordariomycetes</taxon>
        <taxon>Hypocreomycetidae</taxon>
        <taxon>Hypocreales</taxon>
        <taxon>Nectriaceae</taxon>
        <taxon>Fusarium</taxon>
        <taxon>Fusarium oxysporum species complex</taxon>
    </lineage>
</organism>
<gene>
    <name evidence="2" type="ORF">FOPG_16730</name>
</gene>
<feature type="region of interest" description="Disordered" evidence="1">
    <location>
        <begin position="1"/>
        <end position="22"/>
    </location>
</feature>
<proteinExistence type="predicted"/>
<name>X0I1C2_FUSOX</name>
<reference evidence="2" key="1">
    <citation type="submission" date="2011-11" db="EMBL/GenBank/DDBJ databases">
        <title>The Genome Sequence of Fusarium oxysporum PHW808.</title>
        <authorList>
            <consortium name="The Broad Institute Genome Sequencing Platform"/>
            <person name="Ma L.-J."/>
            <person name="Gale L.R."/>
            <person name="Schwartz D.C."/>
            <person name="Zhou S."/>
            <person name="Corby-Kistler H."/>
            <person name="Young S.K."/>
            <person name="Zeng Q."/>
            <person name="Gargeya S."/>
            <person name="Fitzgerald M."/>
            <person name="Haas B."/>
            <person name="Abouelleil A."/>
            <person name="Alvarado L."/>
            <person name="Arachchi H.M."/>
            <person name="Berlin A."/>
            <person name="Brown A."/>
            <person name="Chapman S.B."/>
            <person name="Chen Z."/>
            <person name="Dunbar C."/>
            <person name="Freedman E."/>
            <person name="Gearin G."/>
            <person name="Goldberg J."/>
            <person name="Griggs A."/>
            <person name="Gujja S."/>
            <person name="Heiman D."/>
            <person name="Howarth C."/>
            <person name="Larson L."/>
            <person name="Lui A."/>
            <person name="MacDonald P.J.P."/>
            <person name="Montmayeur A."/>
            <person name="Murphy C."/>
            <person name="Neiman D."/>
            <person name="Pearson M."/>
            <person name="Priest M."/>
            <person name="Roberts A."/>
            <person name="Saif S."/>
            <person name="Shea T."/>
            <person name="Shenoy N."/>
            <person name="Sisk P."/>
            <person name="Stolte C."/>
            <person name="Sykes S."/>
            <person name="Wortman J."/>
            <person name="Nusbaum C."/>
            <person name="Birren B."/>
        </authorList>
    </citation>
    <scope>NUCLEOTIDE SEQUENCE [LARGE SCALE GENOMIC DNA]</scope>
    <source>
        <strain evidence="2">54008</strain>
    </source>
</reference>
<accession>X0I1C2</accession>